<dbReference type="RefSeq" id="WP_289453374.1">
    <property type="nucleotide sequence ID" value="NZ_JAUCGQ010000001.1"/>
</dbReference>
<gene>
    <name evidence="1" type="ORF">QRT04_02845</name>
</gene>
<accession>A0ABT7SCE4</accession>
<protein>
    <submittedName>
        <fullName evidence="1">Uncharacterized protein</fullName>
    </submittedName>
</protein>
<evidence type="ECO:0000313" key="2">
    <source>
        <dbReference type="Proteomes" id="UP001529338"/>
    </source>
</evidence>
<organism evidence="1 2">
    <name type="scientific">Cellulomonas alba</name>
    <dbReference type="NCBI Taxonomy" id="3053467"/>
    <lineage>
        <taxon>Bacteria</taxon>
        <taxon>Bacillati</taxon>
        <taxon>Actinomycetota</taxon>
        <taxon>Actinomycetes</taxon>
        <taxon>Micrococcales</taxon>
        <taxon>Cellulomonadaceae</taxon>
        <taxon>Cellulomonas</taxon>
    </lineage>
</organism>
<keyword evidence="2" id="KW-1185">Reference proteome</keyword>
<evidence type="ECO:0000313" key="1">
    <source>
        <dbReference type="EMBL" id="MDM7853858.1"/>
    </source>
</evidence>
<reference evidence="1 2" key="1">
    <citation type="submission" date="2023-06" db="EMBL/GenBank/DDBJ databases">
        <title>Cellulomonas sp. MW4 Whole genome sequence.</title>
        <authorList>
            <person name="Park S."/>
        </authorList>
    </citation>
    <scope>NUCLEOTIDE SEQUENCE [LARGE SCALE GENOMIC DNA]</scope>
    <source>
        <strain evidence="1 2">MW4</strain>
    </source>
</reference>
<sequence>MSDVGEVWTVHITDADIRCARDDWRRALDALDGPRAELLYADLGRMVSAQAQQAADHFRRAPSACSRADETAW</sequence>
<dbReference type="EMBL" id="JAUCGQ010000001">
    <property type="protein sequence ID" value="MDM7853858.1"/>
    <property type="molecule type" value="Genomic_DNA"/>
</dbReference>
<name>A0ABT7SCE4_9CELL</name>
<comment type="caution">
    <text evidence="1">The sequence shown here is derived from an EMBL/GenBank/DDBJ whole genome shotgun (WGS) entry which is preliminary data.</text>
</comment>
<dbReference type="Proteomes" id="UP001529338">
    <property type="component" value="Unassembled WGS sequence"/>
</dbReference>
<proteinExistence type="predicted"/>